<keyword evidence="4" id="KW-0812">Transmembrane</keyword>
<feature type="compositionally biased region" description="Gly residues" evidence="3">
    <location>
        <begin position="1495"/>
        <end position="1507"/>
    </location>
</feature>
<feature type="repeat" description="RCC1" evidence="2">
    <location>
        <begin position="580"/>
        <end position="643"/>
    </location>
</feature>
<name>A0A4T0IWV9_WALIC</name>
<dbReference type="SUPFAM" id="SSF50985">
    <property type="entry name" value="RCC1/BLIP-II"/>
    <property type="match status" value="1"/>
</dbReference>
<dbReference type="Gene3D" id="1.20.58.1180">
    <property type="match status" value="1"/>
</dbReference>
<feature type="region of interest" description="Disordered" evidence="3">
    <location>
        <begin position="1650"/>
        <end position="1738"/>
    </location>
</feature>
<dbReference type="Proteomes" id="UP000310689">
    <property type="component" value="Unassembled WGS sequence"/>
</dbReference>
<dbReference type="InterPro" id="IPR035810">
    <property type="entry name" value="PEBP_euk"/>
</dbReference>
<feature type="domain" description="BTB" evidence="5">
    <location>
        <begin position="1061"/>
        <end position="1130"/>
    </location>
</feature>
<protein>
    <recommendedName>
        <fullName evidence="5">BTB domain-containing protein</fullName>
    </recommendedName>
</protein>
<keyword evidence="4" id="KW-1133">Transmembrane helix</keyword>
<dbReference type="PANTHER" id="PTHR22872">
    <property type="entry name" value="BTK-BINDING PROTEIN-RELATED"/>
    <property type="match status" value="1"/>
</dbReference>
<proteinExistence type="predicted"/>
<dbReference type="SMART" id="SM00248">
    <property type="entry name" value="ANK"/>
    <property type="match status" value="3"/>
</dbReference>
<dbReference type="InterPro" id="IPR036770">
    <property type="entry name" value="Ankyrin_rpt-contain_sf"/>
</dbReference>
<dbReference type="InterPro" id="IPR009091">
    <property type="entry name" value="RCC1/BLIP-II"/>
</dbReference>
<dbReference type="SUPFAM" id="SSF48403">
    <property type="entry name" value="Ankyrin repeat"/>
    <property type="match status" value="1"/>
</dbReference>
<evidence type="ECO:0000313" key="7">
    <source>
        <dbReference type="Proteomes" id="UP000310689"/>
    </source>
</evidence>
<dbReference type="PROSITE" id="PS50097">
    <property type="entry name" value="BTB"/>
    <property type="match status" value="2"/>
</dbReference>
<evidence type="ECO:0000256" key="3">
    <source>
        <dbReference type="SAM" id="MobiDB-lite"/>
    </source>
</evidence>
<accession>A0A4T0IWV9</accession>
<evidence type="ECO:0000313" key="6">
    <source>
        <dbReference type="EMBL" id="TIB34606.1"/>
    </source>
</evidence>
<feature type="compositionally biased region" description="Polar residues" evidence="3">
    <location>
        <begin position="1700"/>
        <end position="1725"/>
    </location>
</feature>
<feature type="transmembrane region" description="Helical" evidence="4">
    <location>
        <begin position="110"/>
        <end position="130"/>
    </location>
</feature>
<dbReference type="InterPro" id="IPR051625">
    <property type="entry name" value="Signaling_Regulatory_Domain"/>
</dbReference>
<feature type="compositionally biased region" description="Low complexity" evidence="3">
    <location>
        <begin position="451"/>
        <end position="463"/>
    </location>
</feature>
<feature type="compositionally biased region" description="Low complexity" evidence="3">
    <location>
        <begin position="1609"/>
        <end position="1622"/>
    </location>
</feature>
<dbReference type="InterPro" id="IPR011333">
    <property type="entry name" value="SKP1/BTB/POZ_sf"/>
</dbReference>
<feature type="region of interest" description="Disordered" evidence="3">
    <location>
        <begin position="390"/>
        <end position="421"/>
    </location>
</feature>
<feature type="region of interest" description="Disordered" evidence="3">
    <location>
        <begin position="451"/>
        <end position="479"/>
    </location>
</feature>
<feature type="compositionally biased region" description="Acidic residues" evidence="3">
    <location>
        <begin position="1014"/>
        <end position="1025"/>
    </location>
</feature>
<dbReference type="Pfam" id="PF12796">
    <property type="entry name" value="Ank_2"/>
    <property type="match status" value="1"/>
</dbReference>
<feature type="compositionally biased region" description="Low complexity" evidence="3">
    <location>
        <begin position="1550"/>
        <end position="1568"/>
    </location>
</feature>
<feature type="repeat" description="RCC1" evidence="2">
    <location>
        <begin position="646"/>
        <end position="696"/>
    </location>
</feature>
<feature type="transmembrane region" description="Helical" evidence="4">
    <location>
        <begin position="151"/>
        <end position="169"/>
    </location>
</feature>
<dbReference type="Pfam" id="PF10348">
    <property type="entry name" value="DUF2427"/>
    <property type="match status" value="1"/>
</dbReference>
<dbReference type="SMART" id="SM00225">
    <property type="entry name" value="BTB"/>
    <property type="match status" value="2"/>
</dbReference>
<feature type="transmembrane region" description="Helical" evidence="4">
    <location>
        <begin position="243"/>
        <end position="262"/>
    </location>
</feature>
<keyword evidence="1" id="KW-0677">Repeat</keyword>
<dbReference type="CDD" id="cd00866">
    <property type="entry name" value="PEBP_euk"/>
    <property type="match status" value="1"/>
</dbReference>
<organism evidence="6 7">
    <name type="scientific">Wallemia ichthyophaga</name>
    <dbReference type="NCBI Taxonomy" id="245174"/>
    <lineage>
        <taxon>Eukaryota</taxon>
        <taxon>Fungi</taxon>
        <taxon>Dikarya</taxon>
        <taxon>Basidiomycota</taxon>
        <taxon>Wallemiomycotina</taxon>
        <taxon>Wallemiomycetes</taxon>
        <taxon>Wallemiales</taxon>
        <taxon>Wallemiaceae</taxon>
        <taxon>Wallemia</taxon>
    </lineage>
</organism>
<dbReference type="Gene3D" id="3.30.710.10">
    <property type="entry name" value="Potassium Channel Kv1.1, Chain A"/>
    <property type="match status" value="2"/>
</dbReference>
<evidence type="ECO:0000259" key="5">
    <source>
        <dbReference type="PROSITE" id="PS50097"/>
    </source>
</evidence>
<dbReference type="SUPFAM" id="SSF49777">
    <property type="entry name" value="PEBP-like"/>
    <property type="match status" value="1"/>
</dbReference>
<dbReference type="Gene3D" id="1.25.40.20">
    <property type="entry name" value="Ankyrin repeat-containing domain"/>
    <property type="match status" value="1"/>
</dbReference>
<evidence type="ECO:0000256" key="1">
    <source>
        <dbReference type="ARBA" id="ARBA00022737"/>
    </source>
</evidence>
<evidence type="ECO:0000256" key="4">
    <source>
        <dbReference type="SAM" id="Phobius"/>
    </source>
</evidence>
<feature type="compositionally biased region" description="Polar residues" evidence="3">
    <location>
        <begin position="1519"/>
        <end position="1538"/>
    </location>
</feature>
<reference evidence="6 7" key="1">
    <citation type="submission" date="2019-03" db="EMBL/GenBank/DDBJ databases">
        <title>Sequencing 23 genomes of Wallemia ichthyophaga.</title>
        <authorList>
            <person name="Gostincar C."/>
        </authorList>
    </citation>
    <scope>NUCLEOTIDE SEQUENCE [LARGE SCALE GENOMIC DNA]</scope>
    <source>
        <strain evidence="6 7">EXF-6200</strain>
    </source>
</reference>
<dbReference type="InterPro" id="IPR018825">
    <property type="entry name" value="DUF2427"/>
</dbReference>
<dbReference type="Gene3D" id="2.130.10.30">
    <property type="entry name" value="Regulator of chromosome condensation 1/beta-lactamase-inhibitor protein II"/>
    <property type="match status" value="1"/>
</dbReference>
<dbReference type="CDD" id="cd08760">
    <property type="entry name" value="Cyt_b561_FRRS1_like"/>
    <property type="match status" value="1"/>
</dbReference>
<dbReference type="EMBL" id="SPOI01000159">
    <property type="protein sequence ID" value="TIB34606.1"/>
    <property type="molecule type" value="Genomic_DNA"/>
</dbReference>
<feature type="compositionally biased region" description="Basic and acidic residues" evidence="3">
    <location>
        <begin position="1587"/>
        <end position="1606"/>
    </location>
</feature>
<dbReference type="InterPro" id="IPR018827">
    <property type="entry name" value="YTP1_C"/>
</dbReference>
<feature type="compositionally biased region" description="Basic and acidic residues" evidence="3">
    <location>
        <begin position="408"/>
        <end position="419"/>
    </location>
</feature>
<feature type="region of interest" description="Disordered" evidence="3">
    <location>
        <begin position="1482"/>
        <end position="1638"/>
    </location>
</feature>
<dbReference type="Gene3D" id="3.90.280.10">
    <property type="entry name" value="PEBP-like"/>
    <property type="match status" value="1"/>
</dbReference>
<gene>
    <name evidence="6" type="ORF">E3P86_02785</name>
</gene>
<feature type="transmembrane region" description="Helical" evidence="4">
    <location>
        <begin position="72"/>
        <end position="90"/>
    </location>
</feature>
<dbReference type="InterPro" id="IPR036610">
    <property type="entry name" value="PEBP-like_sf"/>
</dbReference>
<dbReference type="InterPro" id="IPR002110">
    <property type="entry name" value="Ankyrin_rpt"/>
</dbReference>
<dbReference type="PANTHER" id="PTHR22872:SF2">
    <property type="entry name" value="INHIBITOR OF BRUTON TYROSINE KINASE"/>
    <property type="match status" value="1"/>
</dbReference>
<feature type="transmembrane region" description="Helical" evidence="4">
    <location>
        <begin position="181"/>
        <end position="203"/>
    </location>
</feature>
<dbReference type="SUPFAM" id="SSF54695">
    <property type="entry name" value="POZ domain"/>
    <property type="match status" value="1"/>
</dbReference>
<feature type="compositionally biased region" description="Low complexity" evidence="3">
    <location>
        <begin position="1650"/>
        <end position="1672"/>
    </location>
</feature>
<sequence length="2115" mass="233511">MSFRRAISTAATLTSLATLTAAHAGHHHAEEGSEMNKVPLDWIIIVHIVTQVLVWLVVFPIGMVLGSSRSKWHVPVQSAAMLVTGCLGYLSGMKHKGRQFPSSVHSTMSVILIFYLVAQAAMGIFLKLHVMEDTRLRSWIVKTHGITGKTFPIVGWVQVVFGIATVGSYCRGGSLGQCLAHYIMGSAFIWYGVLYAVLLHIGAQSAISRGGSQEMVDSTVIMLWGIVNTFTEHHGGPWTHKDLQHTMLGVLWWCGGALGIFMSRKGTRSIIPAGIIIMTGYVMSGHAQSMEISTKIHALFGYTLMTAGVTRIIDICFISNQEESSSLRTFQHLPPYLLILSGSLFMSATDEELSVADSHNFDHATLYMHLTRGGGVGDNKDTEMQHYERLSVEERQRQQPETIFDSSEETRTADSEERGTSSQLWPFNKYMNPLFYHLLQKDLNNFRLSLDSSTKQPSSLSKSAHSITPATELRSDVNQRDDKGRTALHLIASMRDENQLDFARLALSQPNINVNLQDAESGWTALHRAMYCASIAFARLLLARDDVDLSVKDREGYTAFDLYNLTIDGALPNPHHSSRSELFTWGTNRNYVLGNAHGDDRQFPERISIKRVTNHENLVDKFKYLNVDRVFMSKLHTGIITDEHTNNVRFCGFGNGGRLGRSVHAQYAFEPLASPLDVKVVDMALAQEHTLLLDADGHVYSFGLNKHQQLGYAVDAPTSHHAKFTNSSDPFQITPKRIFGALKKEVMEGVAAGKTASACWKNDTLFTWGTNEGHLGYDKSSTPIQNTPRKVTSIKQNVLAVAISDRSMCVLTDSGDVTAFYNSAYAKLSFPHFKSDRMGTGAASARIRPTITKVKCSSNTFGALSSLGEVFIFASPNETTNTIKPQKVWSFRNQFTAVRDFDVGLNGTIVLCTLSGSVFVKTAKNTLDTIPPSWKESSKTKSSKFFRVPYLHRVSEVHASDSGAFAALRKPPAHKAIYGGRDSLGDDMRSGMYLGGGVEDEEVSISGDKRSEGVVDDDNSQHEEDDDIDAKIAECDVFFRRYTRRSDNSDAHYSDSHVGGFDGRLKCNSGEVIPFHKSVYASRSPVLKGLLEGDRLDGLALSGSTLKLPDSLSHPLTLHILNKYLYTDSLLSIWDPRVIKPLLGYTTHDQALRVRDTLGALCKLLRLGSLEPFLETLVVRDVPRTLGIDLGGRIRSGVVDGDVRLNFIDNKYAIVDGVVLKSRVEFFKAMFDNPIWTESRRRRDQQVHINLTHMRLEIFEYILHYAYGCSDGEVVDAACAASGDMNDYLNTLFEVVEYANELMMDRLKDVVSSAIRPLITLNSAVGCVEKALHYECHALVDSILEDLATQVGMVLEKGVLEEMSWDLVLLLEKQIRGRQHAHMPTKEVYAALVDGLVESNKEWLAEEDIPQPILQTHMRYWNNSSTKSPKAGPHRMSGSGNLIMSPKARQSVSGFGFETGSPPATPDIAPLNLTCTANIPPMDDIFDMDEDRGGGGDIGAGSGGGSGVSTPAANAGGKNMSSPWQQAHQAQTPNSAESSKVADLRSIIQAEAEASTSMTGTSAATTPTPALPKLYGQSPGLSSSKISQKEKRKLASEREKQEKQERVAGGAASTLSGLSGSPSKPPTPAWRVPERRTWAWGSEGVAGVAGVAGASGAIQQPSTRPAPSTTPSKDPSNSPSARRSEKSNVIVPSREGRKGSSASGKAWSQTQAFASPPLSSMSTLHTQHKPNAADTHSLPLHSNTFEAIQSEQRDLALLHSAQHSRQKKSMVEIQREEREREEEEAFLRWWAEEERRTKEAMEVGRHAVRSYHRPIPAGELPVYDLALEVLAEDKRRVQVELAELRADAEKHSHSHHAPRIAQLEVLEGSNDPEVVHNFKHGLVDMSKAYYRYLSRKDFEQRRRDKLMERLNQMKVIPDVTAPFSASVELVVDFPADQFAEEGSEKRVRPVIPGAYVRAGLSRQRPEISVKIFDAEEALYSVIIVDPDVPDASSHSYKPYLHYLGRNLKLSATTTQVELNGMLDSGVLPYTPPHPAKGSGYHRYTVLLVRQTTQHTGDVARDGFSVREFIQQTQGVAVAAHMWRAVHDSDSSEVFKQLNIPEPVYGYPKKDSKYLE</sequence>
<comment type="caution">
    <text evidence="6">The sequence shown here is derived from an EMBL/GenBank/DDBJ whole genome shotgun (WGS) entry which is preliminary data.</text>
</comment>
<feature type="domain" description="BTB" evidence="5">
    <location>
        <begin position="1201"/>
        <end position="1267"/>
    </location>
</feature>
<feature type="transmembrane region" description="Helical" evidence="4">
    <location>
        <begin position="40"/>
        <end position="65"/>
    </location>
</feature>
<dbReference type="PROSITE" id="PS50012">
    <property type="entry name" value="RCC1_3"/>
    <property type="match status" value="4"/>
</dbReference>
<keyword evidence="4" id="KW-0472">Membrane</keyword>
<dbReference type="InterPro" id="IPR000408">
    <property type="entry name" value="Reg_chr_condens"/>
</dbReference>
<dbReference type="InterPro" id="IPR008914">
    <property type="entry name" value="PEBP"/>
</dbReference>
<dbReference type="Gene3D" id="1.20.120.1770">
    <property type="match status" value="1"/>
</dbReference>
<feature type="repeat" description="RCC1" evidence="2">
    <location>
        <begin position="763"/>
        <end position="814"/>
    </location>
</feature>
<evidence type="ECO:0000256" key="2">
    <source>
        <dbReference type="PROSITE-ProRule" id="PRU00235"/>
    </source>
</evidence>
<feature type="transmembrane region" description="Helical" evidence="4">
    <location>
        <begin position="269"/>
        <end position="287"/>
    </location>
</feature>
<dbReference type="Pfam" id="PF01161">
    <property type="entry name" value="PBP"/>
    <property type="match status" value="1"/>
</dbReference>
<dbReference type="Pfam" id="PF10355">
    <property type="entry name" value="Ytp1"/>
    <property type="match status" value="1"/>
</dbReference>
<dbReference type="InterPro" id="IPR000210">
    <property type="entry name" value="BTB/POZ_dom"/>
</dbReference>
<feature type="region of interest" description="Disordered" evidence="3">
    <location>
        <begin position="1003"/>
        <end position="1025"/>
    </location>
</feature>
<feature type="repeat" description="RCC1" evidence="2">
    <location>
        <begin position="697"/>
        <end position="763"/>
    </location>
</feature>